<dbReference type="PANTHER" id="PTHR10997:SF7">
    <property type="entry name" value="IMPORTIN-11"/>
    <property type="match status" value="1"/>
</dbReference>
<evidence type="ECO:0000259" key="5">
    <source>
        <dbReference type="PROSITE" id="PS50166"/>
    </source>
</evidence>
<evidence type="ECO:0000313" key="6">
    <source>
        <dbReference type="EMBL" id="BES87806.1"/>
    </source>
</evidence>
<dbReference type="InterPro" id="IPR016024">
    <property type="entry name" value="ARM-type_fold"/>
</dbReference>
<evidence type="ECO:0000256" key="1">
    <source>
        <dbReference type="ARBA" id="ARBA00004123"/>
    </source>
</evidence>
<accession>A0ABN7A6I3</accession>
<keyword evidence="3" id="KW-0813">Transport</keyword>
<evidence type="ECO:0000256" key="2">
    <source>
        <dbReference type="ARBA" id="ARBA00007991"/>
    </source>
</evidence>
<sequence>MSRFGGETNVLHILLRATSQNPEVLKAAEKELVGLETTPGFYSILKDVFLETSLHPDIRLLSLIYFKNATDKYWRPTAPNSIPEQEKIRIRSDFLSSIPEPHNVVAAHVAVLIGRMARYDFPKHWPELIPTLMTAIKSNDRLTQNRGLMILNQVIKVLESKKMLYDRRIFENLTDVIYADIVQIWDTLCLIFTTKVQEYTNSGQNVGDIMSYLEQTDDIRYLDSILVATKIAAKLTISGVKNPPDHECFDRFLTRTFVHIRFMLHLRKAIGGDSELLEKFVVRCMKIHLSFFGRTTHFNYVNCITPALEFAIVYAFADEGQPYLFEKFLISCFDLIKKIILLHTNLKAKAYCLKSDSGVDKKKEEAMALRDSFFTTTMLVEICKKLVTYYFILTPQELEMWRDDPETYALASAGGDAPEHCLRPGMESLFTGLFHQHVNTLAPIMVDLIRETAVIVSPDDNQALLQKDAVYLAAGLVAFDLYDEVDFDGWLASTLLEELKVKHSNYRIIRRRTVWLIGRWFNVKLSAVYQPTVYSALIDLLRNEEDMVVKLAASATIAMVVEHFFFADCSDTFAPFLGEFYDALFKLLKDVEYCDTKLQVLQVLNVVIERLDAKHVEPYYSGLVQYLPVVWAESENHNLLRVTVVSSLGKLVKIFGHLNHSKEVYDFILNVISLSTDPDNSSHVYLLEDGLDLWLAVIENISSPSDDLLLMFKNLLRILGVSTENLEVSLKLISAYAVLAPDQFLQVYGAAVVQNLGEQLSELLPEGIKCIMATLETFFIANRHFSVNLIKPILPFVFKAVHRADEKVELTGMYFSIISRVLLESQETFVEAIRNVALSLGQTENDVLHRIVDFWLEFMPVVSQLPAKKLHAMALCSLIMSDLNFLYNKFSGILLAVGEALADLDQNDEEDALYEMVEEAALDCGEAEAHAERLRALLRKDVIHQVTLRNFLKSHMVELERRVDPNIFNQLVQNVDSETLSLVNVFNKLELAPSTE</sequence>
<dbReference type="SUPFAM" id="SSF48371">
    <property type="entry name" value="ARM repeat"/>
    <property type="match status" value="1"/>
</dbReference>
<dbReference type="Pfam" id="PF03810">
    <property type="entry name" value="IBN_N"/>
    <property type="match status" value="1"/>
</dbReference>
<reference evidence="6 7" key="1">
    <citation type="submission" date="2023-09" db="EMBL/GenBank/DDBJ databases">
        <title>Nesidiocoris tenuis whole genome shotgun sequence.</title>
        <authorList>
            <person name="Shibata T."/>
            <person name="Shimoda M."/>
            <person name="Kobayashi T."/>
            <person name="Uehara T."/>
        </authorList>
    </citation>
    <scope>NUCLEOTIDE SEQUENCE [LARGE SCALE GENOMIC DNA]</scope>
    <source>
        <strain evidence="6 7">Japan</strain>
    </source>
</reference>
<organism evidence="6 7">
    <name type="scientific">Nesidiocoris tenuis</name>
    <dbReference type="NCBI Taxonomy" id="355587"/>
    <lineage>
        <taxon>Eukaryota</taxon>
        <taxon>Metazoa</taxon>
        <taxon>Ecdysozoa</taxon>
        <taxon>Arthropoda</taxon>
        <taxon>Hexapoda</taxon>
        <taxon>Insecta</taxon>
        <taxon>Pterygota</taxon>
        <taxon>Neoptera</taxon>
        <taxon>Paraneoptera</taxon>
        <taxon>Hemiptera</taxon>
        <taxon>Heteroptera</taxon>
        <taxon>Panheteroptera</taxon>
        <taxon>Cimicomorpha</taxon>
        <taxon>Miridae</taxon>
        <taxon>Dicyphina</taxon>
        <taxon>Nesidiocoris</taxon>
    </lineage>
</organism>
<evidence type="ECO:0000256" key="3">
    <source>
        <dbReference type="ARBA" id="ARBA00022448"/>
    </source>
</evidence>
<dbReference type="EMBL" id="AP028909">
    <property type="protein sequence ID" value="BES87806.1"/>
    <property type="molecule type" value="Genomic_DNA"/>
</dbReference>
<dbReference type="Proteomes" id="UP001307889">
    <property type="component" value="Chromosome 1"/>
</dbReference>
<gene>
    <name evidence="6" type="ORF">NTJ_00612</name>
</gene>
<dbReference type="PANTHER" id="PTHR10997">
    <property type="entry name" value="IMPORTIN-7, 8, 11"/>
    <property type="match status" value="1"/>
</dbReference>
<name>A0ABN7A6I3_9HEMI</name>
<comment type="subcellular location">
    <subcellularLocation>
        <location evidence="1">Nucleus</location>
    </subcellularLocation>
</comment>
<feature type="domain" description="Importin N-terminal" evidence="5">
    <location>
        <begin position="28"/>
        <end position="100"/>
    </location>
</feature>
<dbReference type="InterPro" id="IPR058669">
    <property type="entry name" value="TPR_IPO7/11-like"/>
</dbReference>
<dbReference type="Pfam" id="PF25758">
    <property type="entry name" value="TPR_IPO11"/>
    <property type="match status" value="1"/>
</dbReference>
<evidence type="ECO:0000313" key="7">
    <source>
        <dbReference type="Proteomes" id="UP001307889"/>
    </source>
</evidence>
<dbReference type="Gene3D" id="1.25.10.10">
    <property type="entry name" value="Leucine-rich Repeat Variant"/>
    <property type="match status" value="1"/>
</dbReference>
<comment type="similarity">
    <text evidence="2">Belongs to the importin beta family.</text>
</comment>
<keyword evidence="4" id="KW-0539">Nucleus</keyword>
<proteinExistence type="inferred from homology"/>
<protein>
    <submittedName>
        <fullName evidence="6">IBN_N</fullName>
    </submittedName>
</protein>
<dbReference type="PROSITE" id="PS50166">
    <property type="entry name" value="IMPORTIN_B_NT"/>
    <property type="match status" value="1"/>
</dbReference>
<evidence type="ECO:0000256" key="4">
    <source>
        <dbReference type="ARBA" id="ARBA00023242"/>
    </source>
</evidence>
<dbReference type="InterPro" id="IPR001494">
    <property type="entry name" value="Importin-beta_N"/>
</dbReference>
<keyword evidence="7" id="KW-1185">Reference proteome</keyword>
<dbReference type="InterPro" id="IPR011989">
    <property type="entry name" value="ARM-like"/>
</dbReference>